<gene>
    <name evidence="1" type="ORF">A3Q56_06793</name>
</gene>
<accession>A0A177ATY8</accession>
<keyword evidence="2" id="KW-1185">Reference proteome</keyword>
<dbReference type="Proteomes" id="UP000078046">
    <property type="component" value="Unassembled WGS sequence"/>
</dbReference>
<reference evidence="1 2" key="1">
    <citation type="submission" date="2016-04" db="EMBL/GenBank/DDBJ databases">
        <title>The genome of Intoshia linei affirms orthonectids as highly simplified spiralians.</title>
        <authorList>
            <person name="Mikhailov K.V."/>
            <person name="Slusarev G.S."/>
            <person name="Nikitin M.A."/>
            <person name="Logacheva M.D."/>
            <person name="Penin A."/>
            <person name="Aleoshin V."/>
            <person name="Panchin Y.V."/>
        </authorList>
    </citation>
    <scope>NUCLEOTIDE SEQUENCE [LARGE SCALE GENOMIC DNA]</scope>
    <source>
        <strain evidence="1">Intl2013</strain>
        <tissue evidence="1">Whole animal</tissue>
    </source>
</reference>
<dbReference type="EMBL" id="LWCA01001267">
    <property type="protein sequence ID" value="OAF65487.1"/>
    <property type="molecule type" value="Genomic_DNA"/>
</dbReference>
<sequence length="65" mass="7517">MFSKKKIQTRFSCPLLKKRLDVMDLLLKIIINRGRPLKTSNIANINHFTELHLSGRPISKNSVKN</sequence>
<evidence type="ECO:0000313" key="2">
    <source>
        <dbReference type="Proteomes" id="UP000078046"/>
    </source>
</evidence>
<dbReference type="AlphaFoldDB" id="A0A177ATY8"/>
<name>A0A177ATY8_9BILA</name>
<organism evidence="1 2">
    <name type="scientific">Intoshia linei</name>
    <dbReference type="NCBI Taxonomy" id="1819745"/>
    <lineage>
        <taxon>Eukaryota</taxon>
        <taxon>Metazoa</taxon>
        <taxon>Spiralia</taxon>
        <taxon>Lophotrochozoa</taxon>
        <taxon>Mesozoa</taxon>
        <taxon>Orthonectida</taxon>
        <taxon>Rhopaluridae</taxon>
        <taxon>Intoshia</taxon>
    </lineage>
</organism>
<evidence type="ECO:0000313" key="1">
    <source>
        <dbReference type="EMBL" id="OAF65487.1"/>
    </source>
</evidence>
<comment type="caution">
    <text evidence="1">The sequence shown here is derived from an EMBL/GenBank/DDBJ whole genome shotgun (WGS) entry which is preliminary data.</text>
</comment>
<protein>
    <submittedName>
        <fullName evidence="1">Uncharacterized protein</fullName>
    </submittedName>
</protein>
<proteinExistence type="predicted"/>